<feature type="transmembrane region" description="Helical" evidence="6">
    <location>
        <begin position="192"/>
        <end position="214"/>
    </location>
</feature>
<feature type="transmembrane region" description="Helical" evidence="6">
    <location>
        <begin position="253"/>
        <end position="272"/>
    </location>
</feature>
<dbReference type="PROSITE" id="PS50850">
    <property type="entry name" value="MFS"/>
    <property type="match status" value="1"/>
</dbReference>
<dbReference type="Gene3D" id="1.20.1250.20">
    <property type="entry name" value="MFS general substrate transporter like domains"/>
    <property type="match status" value="1"/>
</dbReference>
<evidence type="ECO:0000313" key="9">
    <source>
        <dbReference type="Proteomes" id="UP001521184"/>
    </source>
</evidence>
<dbReference type="EMBL" id="JAKEKT020000099">
    <property type="protein sequence ID" value="KAL1636657.1"/>
    <property type="molecule type" value="Genomic_DNA"/>
</dbReference>
<dbReference type="InterPro" id="IPR036259">
    <property type="entry name" value="MFS_trans_sf"/>
</dbReference>
<dbReference type="PANTHER" id="PTHR42718">
    <property type="entry name" value="MAJOR FACILITATOR SUPERFAMILY MULTIDRUG TRANSPORTER MFSC"/>
    <property type="match status" value="1"/>
</dbReference>
<dbReference type="InterPro" id="IPR020846">
    <property type="entry name" value="MFS_dom"/>
</dbReference>
<feature type="transmembrane region" description="Helical" evidence="6">
    <location>
        <begin position="132"/>
        <end position="149"/>
    </location>
</feature>
<feature type="transmembrane region" description="Helical" evidence="6">
    <location>
        <begin position="314"/>
        <end position="343"/>
    </location>
</feature>
<accession>A0ABR3TAW1</accession>
<evidence type="ECO:0000256" key="3">
    <source>
        <dbReference type="ARBA" id="ARBA00022989"/>
    </source>
</evidence>
<dbReference type="PANTHER" id="PTHR42718:SF41">
    <property type="entry name" value="MFS TRANSPORTER OF UNKOWN SPECIFICITY (AFU_ORTHOLOGUE AFUA_5G09940)-RELATED"/>
    <property type="match status" value="1"/>
</dbReference>
<feature type="region of interest" description="Disordered" evidence="5">
    <location>
        <begin position="519"/>
        <end position="540"/>
    </location>
</feature>
<evidence type="ECO:0000256" key="1">
    <source>
        <dbReference type="ARBA" id="ARBA00004141"/>
    </source>
</evidence>
<dbReference type="InterPro" id="IPR011701">
    <property type="entry name" value="MFS"/>
</dbReference>
<feature type="region of interest" description="Disordered" evidence="5">
    <location>
        <begin position="1"/>
        <end position="28"/>
    </location>
</feature>
<dbReference type="Proteomes" id="UP001521184">
    <property type="component" value="Unassembled WGS sequence"/>
</dbReference>
<keyword evidence="3 6" id="KW-1133">Transmembrane helix</keyword>
<keyword evidence="2 6" id="KW-0812">Transmembrane</keyword>
<feature type="transmembrane region" description="Helical" evidence="6">
    <location>
        <begin position="62"/>
        <end position="84"/>
    </location>
</feature>
<dbReference type="Gene3D" id="1.20.1720.10">
    <property type="entry name" value="Multidrug resistance protein D"/>
    <property type="match status" value="1"/>
</dbReference>
<comment type="subcellular location">
    <subcellularLocation>
        <location evidence="1">Membrane</location>
        <topology evidence="1">Multi-pass membrane protein</topology>
    </subcellularLocation>
</comment>
<feature type="transmembrane region" description="Helical" evidence="6">
    <location>
        <begin position="284"/>
        <end position="302"/>
    </location>
</feature>
<feature type="transmembrane region" description="Helical" evidence="6">
    <location>
        <begin position="161"/>
        <end position="180"/>
    </location>
</feature>
<protein>
    <recommendedName>
        <fullName evidence="7">Major facilitator superfamily (MFS) profile domain-containing protein</fullName>
    </recommendedName>
</protein>
<evidence type="ECO:0000256" key="2">
    <source>
        <dbReference type="ARBA" id="ARBA00022692"/>
    </source>
</evidence>
<evidence type="ECO:0000256" key="4">
    <source>
        <dbReference type="ARBA" id="ARBA00023136"/>
    </source>
</evidence>
<feature type="transmembrane region" description="Helical" evidence="6">
    <location>
        <begin position="490"/>
        <end position="510"/>
    </location>
</feature>
<keyword evidence="9" id="KW-1185">Reference proteome</keyword>
<feature type="transmembrane region" description="Helical" evidence="6">
    <location>
        <begin position="386"/>
        <end position="404"/>
    </location>
</feature>
<gene>
    <name evidence="8" type="ORF">SLS58_009711</name>
</gene>
<dbReference type="Pfam" id="PF07690">
    <property type="entry name" value="MFS_1"/>
    <property type="match status" value="1"/>
</dbReference>
<evidence type="ECO:0000259" key="7">
    <source>
        <dbReference type="PROSITE" id="PS50850"/>
    </source>
</evidence>
<feature type="compositionally biased region" description="Polar residues" evidence="5">
    <location>
        <begin position="1"/>
        <end position="11"/>
    </location>
</feature>
<feature type="transmembrane region" description="Helical" evidence="6">
    <location>
        <begin position="220"/>
        <end position="241"/>
    </location>
</feature>
<sequence length="540" mass="56783">MDNPAATSTAADSPHTKEVEPATDEPIGMPLQKLEKVVTVATNYSSPRPNDEPIHLTKTSQLGITALIILSNLLQFITMFSTVAAGFKFSEMLGHASAPGQSNWMAAAYSLTQSAFVLVSGRLGAVYGHKRMLLLGGFVIVVFSLVNAFCTTYESFIALRALTGIGGGILMPNAVAMLTIMVPPGRMRNITLAAFAASPPVGAMVGALLAGAFIEKAEWKYFFIFIALFGAVVFAALALILPAEEAVDKDGEIDWIGIALGVSGLALFNFAWNQAPSVGWHTPHVIATLLLSIASFLAFLHWEGSHAPSPIMPLAIFSTPTFTALILVVLLTYMAFGISLWYMVAWQELTRGWTALHLAVGWLPFAFGACLAVGAAAWLAPRLRAAWILAIGIAACLASNVLLATMPAAQSYWKQVFPAIVAGSACPDFVYVAAQIVASGSVGRRGQGVAGSLMGTLNLYGISLGLGFAGTIEVEVVKGEGRDEVDGYRAALLFGAALAAVALVLDFAFVRVPRHDGEGWKEDGGDDGADAAGSESGSRV</sequence>
<evidence type="ECO:0000313" key="8">
    <source>
        <dbReference type="EMBL" id="KAL1636657.1"/>
    </source>
</evidence>
<feature type="domain" description="Major facilitator superfamily (MFS) profile" evidence="7">
    <location>
        <begin position="64"/>
        <end position="514"/>
    </location>
</feature>
<name>A0ABR3TAW1_9PEZI</name>
<proteinExistence type="predicted"/>
<evidence type="ECO:0000256" key="6">
    <source>
        <dbReference type="SAM" id="Phobius"/>
    </source>
</evidence>
<keyword evidence="4 6" id="KW-0472">Membrane</keyword>
<organism evidence="8 9">
    <name type="scientific">Diplodia intermedia</name>
    <dbReference type="NCBI Taxonomy" id="856260"/>
    <lineage>
        <taxon>Eukaryota</taxon>
        <taxon>Fungi</taxon>
        <taxon>Dikarya</taxon>
        <taxon>Ascomycota</taxon>
        <taxon>Pezizomycotina</taxon>
        <taxon>Dothideomycetes</taxon>
        <taxon>Dothideomycetes incertae sedis</taxon>
        <taxon>Botryosphaeriales</taxon>
        <taxon>Botryosphaeriaceae</taxon>
        <taxon>Diplodia</taxon>
    </lineage>
</organism>
<feature type="transmembrane region" description="Helical" evidence="6">
    <location>
        <begin position="449"/>
        <end position="470"/>
    </location>
</feature>
<dbReference type="SUPFAM" id="SSF103473">
    <property type="entry name" value="MFS general substrate transporter"/>
    <property type="match status" value="1"/>
</dbReference>
<feature type="transmembrane region" description="Helical" evidence="6">
    <location>
        <begin position="355"/>
        <end position="379"/>
    </location>
</feature>
<comment type="caution">
    <text evidence="8">The sequence shown here is derived from an EMBL/GenBank/DDBJ whole genome shotgun (WGS) entry which is preliminary data.</text>
</comment>
<reference evidence="8 9" key="1">
    <citation type="journal article" date="2023" name="Plant Dis.">
        <title>First Report of Diplodia intermedia Causing Canker and Dieback Diseases on Apple Trees in Canada.</title>
        <authorList>
            <person name="Ellouze W."/>
            <person name="Ilyukhin E."/>
            <person name="Sulman M."/>
            <person name="Ali S."/>
        </authorList>
    </citation>
    <scope>NUCLEOTIDE SEQUENCE [LARGE SCALE GENOMIC DNA]</scope>
    <source>
        <strain evidence="8 9">M45-28</strain>
    </source>
</reference>
<evidence type="ECO:0000256" key="5">
    <source>
        <dbReference type="SAM" id="MobiDB-lite"/>
    </source>
</evidence>
<feature type="transmembrane region" description="Helical" evidence="6">
    <location>
        <begin position="416"/>
        <end position="437"/>
    </location>
</feature>
<feature type="compositionally biased region" description="Low complexity" evidence="5">
    <location>
        <begin position="530"/>
        <end position="540"/>
    </location>
</feature>